<dbReference type="EMBL" id="GGFL01012423">
    <property type="protein sequence ID" value="MBW76601.1"/>
    <property type="molecule type" value="Transcribed_RNA"/>
</dbReference>
<accession>A0A2M4DGH0</accession>
<feature type="signal peptide" evidence="1">
    <location>
        <begin position="1"/>
        <end position="20"/>
    </location>
</feature>
<dbReference type="AlphaFoldDB" id="A0A2M4DGH0"/>
<name>A0A2M4DGH0_ANODA</name>
<evidence type="ECO:0000256" key="1">
    <source>
        <dbReference type="SAM" id="SignalP"/>
    </source>
</evidence>
<protein>
    <submittedName>
        <fullName evidence="2">Putative secreted protein</fullName>
    </submittedName>
</protein>
<keyword evidence="1" id="KW-0732">Signal</keyword>
<proteinExistence type="predicted"/>
<evidence type="ECO:0000313" key="2">
    <source>
        <dbReference type="EMBL" id="MBW76601.1"/>
    </source>
</evidence>
<organism evidence="2">
    <name type="scientific">Anopheles darlingi</name>
    <name type="common">Mosquito</name>
    <dbReference type="NCBI Taxonomy" id="43151"/>
    <lineage>
        <taxon>Eukaryota</taxon>
        <taxon>Metazoa</taxon>
        <taxon>Ecdysozoa</taxon>
        <taxon>Arthropoda</taxon>
        <taxon>Hexapoda</taxon>
        <taxon>Insecta</taxon>
        <taxon>Pterygota</taxon>
        <taxon>Neoptera</taxon>
        <taxon>Endopterygota</taxon>
        <taxon>Diptera</taxon>
        <taxon>Nematocera</taxon>
        <taxon>Culicoidea</taxon>
        <taxon>Culicidae</taxon>
        <taxon>Anophelinae</taxon>
        <taxon>Anopheles</taxon>
    </lineage>
</organism>
<reference evidence="2" key="1">
    <citation type="submission" date="2018-01" db="EMBL/GenBank/DDBJ databases">
        <title>An insight into the sialome of Amazonian anophelines.</title>
        <authorList>
            <person name="Ribeiro J.M."/>
            <person name="Scarpassa V."/>
            <person name="Calvo E."/>
        </authorList>
    </citation>
    <scope>NUCLEOTIDE SEQUENCE</scope>
</reference>
<sequence>MFRLLHSVCCLIRCVCFIFCSTNLHRWRLPICLEHVSLPIPNYRTFQPVHLRVTTSDSLEGNACRDG</sequence>
<feature type="chain" id="PRO_5014733971" evidence="1">
    <location>
        <begin position="21"/>
        <end position="67"/>
    </location>
</feature>